<name>A0A179B337_9ACTO</name>
<feature type="compositionally biased region" description="Low complexity" evidence="1">
    <location>
        <begin position="49"/>
        <end position="59"/>
    </location>
</feature>
<sequence>MSQTDPAVGIRVGAQTELAARNRTCANASSPSRPDRTAWTTVSAALPMTKAPAMPAKATATDDKATATENTATIA</sequence>
<organism evidence="2 3">
    <name type="scientific">Peptidiphaga gingivicola</name>
    <dbReference type="NCBI Taxonomy" id="2741497"/>
    <lineage>
        <taxon>Bacteria</taxon>
        <taxon>Bacillati</taxon>
        <taxon>Actinomycetota</taxon>
        <taxon>Actinomycetes</taxon>
        <taxon>Actinomycetales</taxon>
        <taxon>Actinomycetaceae</taxon>
        <taxon>Peptidiphaga</taxon>
    </lineage>
</organism>
<dbReference type="STRING" id="1823756.A4H34_01415"/>
<reference evidence="2 3" key="1">
    <citation type="submission" date="2016-04" db="EMBL/GenBank/DDBJ databases">
        <title>Peptidophaga gingivicola gen. nov., sp. nov., isolated from human subgingival plaque.</title>
        <authorList>
            <person name="Beall C.J."/>
            <person name="Mokrzan E.M."/>
            <person name="Griffen A.L."/>
            <person name="Leys E.J."/>
        </authorList>
    </citation>
    <scope>NUCLEOTIDE SEQUENCE [LARGE SCALE GENOMIC DNA]</scope>
    <source>
        <strain evidence="2 3">BA112</strain>
    </source>
</reference>
<dbReference type="Proteomes" id="UP000078368">
    <property type="component" value="Unassembled WGS sequence"/>
</dbReference>
<dbReference type="EMBL" id="LVZK01000001">
    <property type="protein sequence ID" value="OAP85880.1"/>
    <property type="molecule type" value="Genomic_DNA"/>
</dbReference>
<feature type="region of interest" description="Disordered" evidence="1">
    <location>
        <begin position="49"/>
        <end position="75"/>
    </location>
</feature>
<comment type="caution">
    <text evidence="2">The sequence shown here is derived from an EMBL/GenBank/DDBJ whole genome shotgun (WGS) entry which is preliminary data.</text>
</comment>
<keyword evidence="3" id="KW-1185">Reference proteome</keyword>
<proteinExistence type="predicted"/>
<accession>A0A179B337</accession>
<evidence type="ECO:0000256" key="1">
    <source>
        <dbReference type="SAM" id="MobiDB-lite"/>
    </source>
</evidence>
<evidence type="ECO:0000313" key="2">
    <source>
        <dbReference type="EMBL" id="OAP85880.1"/>
    </source>
</evidence>
<protein>
    <submittedName>
        <fullName evidence="2">Uncharacterized protein</fullName>
    </submittedName>
</protein>
<evidence type="ECO:0000313" key="3">
    <source>
        <dbReference type="Proteomes" id="UP000078368"/>
    </source>
</evidence>
<gene>
    <name evidence="2" type="ORF">A4H34_01415</name>
</gene>
<dbReference type="AlphaFoldDB" id="A0A179B337"/>